<proteinExistence type="predicted"/>
<comment type="caution">
    <text evidence="3">The sequence shown here is derived from an EMBL/GenBank/DDBJ whole genome shotgun (WGS) entry which is preliminary data.</text>
</comment>
<reference evidence="3 4" key="1">
    <citation type="submission" date="2023-06" db="EMBL/GenBank/DDBJ databases">
        <title>Cellulomonas sp. MW9 Whole genome sequence.</title>
        <authorList>
            <person name="Park S."/>
        </authorList>
    </citation>
    <scope>NUCLEOTIDE SEQUENCE [LARGE SCALE GENOMIC DNA]</scope>
    <source>
        <strain evidence="3 4">MW9</strain>
    </source>
</reference>
<gene>
    <name evidence="3" type="ORF">QRT05_07735</name>
</gene>
<evidence type="ECO:0000313" key="3">
    <source>
        <dbReference type="EMBL" id="MDM7831221.1"/>
    </source>
</evidence>
<protein>
    <recommendedName>
        <fullName evidence="5">Pilus assembly protein PilO</fullName>
    </recommendedName>
</protein>
<dbReference type="Proteomes" id="UP001321453">
    <property type="component" value="Unassembled WGS sequence"/>
</dbReference>
<evidence type="ECO:0000256" key="2">
    <source>
        <dbReference type="SAM" id="MobiDB-lite"/>
    </source>
</evidence>
<evidence type="ECO:0008006" key="5">
    <source>
        <dbReference type="Google" id="ProtNLM"/>
    </source>
</evidence>
<name>A0ABT7S6I4_9CELL</name>
<feature type="compositionally biased region" description="Basic and acidic residues" evidence="2">
    <location>
        <begin position="245"/>
        <end position="258"/>
    </location>
</feature>
<accession>A0ABT7S6I4</accession>
<feature type="coiled-coil region" evidence="1">
    <location>
        <begin position="43"/>
        <end position="80"/>
    </location>
</feature>
<evidence type="ECO:0000256" key="1">
    <source>
        <dbReference type="SAM" id="Coils"/>
    </source>
</evidence>
<dbReference type="EMBL" id="JAUCGR010000002">
    <property type="protein sequence ID" value="MDM7831221.1"/>
    <property type="molecule type" value="Genomic_DNA"/>
</dbReference>
<dbReference type="InterPro" id="IPR014717">
    <property type="entry name" value="Transl_elong_EF1B/ribsomal_bS6"/>
</dbReference>
<organism evidence="3 4">
    <name type="scientific">Cellulomonas edaphi</name>
    <dbReference type="NCBI Taxonomy" id="3053468"/>
    <lineage>
        <taxon>Bacteria</taxon>
        <taxon>Bacillati</taxon>
        <taxon>Actinomycetota</taxon>
        <taxon>Actinomycetes</taxon>
        <taxon>Micrococcales</taxon>
        <taxon>Cellulomonadaceae</taxon>
        <taxon>Cellulomonas</taxon>
    </lineage>
</organism>
<feature type="region of interest" description="Disordered" evidence="2">
    <location>
        <begin position="234"/>
        <end position="258"/>
    </location>
</feature>
<evidence type="ECO:0000313" key="4">
    <source>
        <dbReference type="Proteomes" id="UP001321453"/>
    </source>
</evidence>
<sequence length="258" mass="26398">MAGSKRSTWIGGTVVVALVLGAAAWFLAISPTLASAQETRTQASETRDANELLEQSVALLKAQSAKLPEYKKELAALQVQIPTTAKLSAYLRQIDTIAESHGVVVTSLSPSPAVPFTVPVAAAPAPAPAAEGEQTTDPNATPTPAPVVDSGVPAGMVAIPVSVTVVGTFENAQAFLKDMQSGEQRILLIGTMMLTSQKEAGATGGRPATKEGDAELVITGFIYALPAGPVVAADPGAKPAPLPGTHDDKNPLDPIKGH</sequence>
<keyword evidence="1" id="KW-0175">Coiled coil</keyword>
<keyword evidence="4" id="KW-1185">Reference proteome</keyword>
<dbReference type="RefSeq" id="WP_289446501.1">
    <property type="nucleotide sequence ID" value="NZ_JAUCGR010000002.1"/>
</dbReference>
<dbReference type="Gene3D" id="3.30.70.60">
    <property type="match status" value="1"/>
</dbReference>